<dbReference type="Pfam" id="PF21032">
    <property type="entry name" value="PROPPIN"/>
    <property type="match status" value="1"/>
</dbReference>
<evidence type="ECO:0000256" key="6">
    <source>
        <dbReference type="PROSITE-ProRule" id="PRU00221"/>
    </source>
</evidence>
<dbReference type="Proteomes" id="UP000232875">
    <property type="component" value="Unassembled WGS sequence"/>
</dbReference>
<evidence type="ECO:0000256" key="2">
    <source>
        <dbReference type="ARBA" id="ARBA00022574"/>
    </source>
</evidence>
<keyword evidence="3" id="KW-0677">Repeat</keyword>
<dbReference type="GO" id="GO:0032040">
    <property type="term" value="C:small-subunit processome"/>
    <property type="evidence" value="ECO:0007669"/>
    <property type="project" value="TreeGrafter"/>
</dbReference>
<evidence type="ECO:0000313" key="9">
    <source>
        <dbReference type="Proteomes" id="UP000232875"/>
    </source>
</evidence>
<dbReference type="InterPro" id="IPR048720">
    <property type="entry name" value="PROPPIN"/>
</dbReference>
<feature type="repeat" description="WD" evidence="6">
    <location>
        <begin position="312"/>
        <end position="353"/>
    </location>
</feature>
<keyword evidence="2 6" id="KW-0853">WD repeat</keyword>
<reference evidence="8 9" key="1">
    <citation type="submission" date="2017-10" db="EMBL/GenBank/DDBJ databases">
        <title>A novel species of cold-tolerant Malassezia isolated from bats.</title>
        <authorList>
            <person name="Lorch J.M."/>
            <person name="Palmer J.M."/>
            <person name="Vanderwolf K.J."/>
            <person name="Schmidt K.Z."/>
            <person name="Verant M.L."/>
            <person name="Weller T.J."/>
            <person name="Blehert D.S."/>
        </authorList>
    </citation>
    <scope>NUCLEOTIDE SEQUENCE [LARGE SCALE GENOMIC DNA]</scope>
    <source>
        <strain evidence="8 9">NWHC:44797-103</strain>
    </source>
</reference>
<dbReference type="Gene3D" id="2.130.10.10">
    <property type="entry name" value="YVTN repeat-like/Quinoprotein amine dehydrogenase"/>
    <property type="match status" value="2"/>
</dbReference>
<dbReference type="InterPro" id="IPR001680">
    <property type="entry name" value="WD40_rpt"/>
</dbReference>
<dbReference type="PANTHER" id="PTHR19865">
    <property type="entry name" value="U3 SMALL NUCLEOLAR RNA INTERACTING PROTEIN 2"/>
    <property type="match status" value="1"/>
</dbReference>
<dbReference type="GO" id="GO:0034511">
    <property type="term" value="F:U3 snoRNA binding"/>
    <property type="evidence" value="ECO:0007669"/>
    <property type="project" value="InterPro"/>
</dbReference>
<keyword evidence="4" id="KW-0539">Nucleus</keyword>
<keyword evidence="9" id="KW-1185">Reference proteome</keyword>
<dbReference type="InterPro" id="IPR036322">
    <property type="entry name" value="WD40_repeat_dom_sf"/>
</dbReference>
<feature type="repeat" description="WD" evidence="6">
    <location>
        <begin position="270"/>
        <end position="311"/>
    </location>
</feature>
<dbReference type="Pfam" id="PF00400">
    <property type="entry name" value="WD40"/>
    <property type="match status" value="4"/>
</dbReference>
<accession>A0A2N1J824</accession>
<dbReference type="GO" id="GO:0005737">
    <property type="term" value="C:cytoplasm"/>
    <property type="evidence" value="ECO:0007669"/>
    <property type="project" value="UniProtKB-ARBA"/>
</dbReference>
<dbReference type="PROSITE" id="PS50082">
    <property type="entry name" value="WD_REPEATS_2"/>
    <property type="match status" value="4"/>
</dbReference>
<dbReference type="EMBL" id="KZ454994">
    <property type="protein sequence ID" value="PKI82711.1"/>
    <property type="molecule type" value="Genomic_DNA"/>
</dbReference>
<protein>
    <submittedName>
        <fullName evidence="8">Rrp9p</fullName>
    </submittedName>
</protein>
<sequence length="886" mass="97893">MSDPFFQKKRKRSGDARSASSVKLRKRVDDVDEEPLESVEDMDLRHEYTQDVDSDEEANARETPAETKIRLARLYLEGFHDKEEELVDGADAAVADRENITARLQRDVDEGGGKMHIRIASRLAAPLENDILATRGHRMSVTSVCSNVAADSFFSADKEGRIVQWRLRDGRQVCIFPRRIEHTDIGWMPSATSGAARRRARAGQKTKTMQGIVHLEKEQGHTADIYALALSFDGKHLVSGGRDRKIGVWRVETRQKEPDASNTTHFVKFLLGHKDAIRALAFRGTTSELFSASYDRTVKLFDVAQLSYIETLFGHQESIQDLSCLRSDRAVTAGGRERTCRLWKIHDESQLVFRGGAKSKVHMLLEGGDLVDTPSRKNEVHEGSMDCVAMIDDHHFLSGSDGGMISLWSIAKKKPVFTMPLAHGYEVHTDDDGVSKTLPRYITSLSCLPYGDVFASGSWDGSIRVWALHEQLRSFAPLFTIPAEGVVNSLQLITPSIERGSEYPVHPARWRRRGGLHMPLAASGEEESGIRNQASRVSAIQNDPATGRILGHKESIAPLLLAGVGCEPKSHRWKHFPHAHTGTLRQSIICELTFPSAILNVRLNRKRIVVVLDTSIYVYDISNMKLLQMIETRENAQGLCALAPSAENCFLAYATHSGAETSTSAARDVPGNVVLYDLLALRMVNMIPAHRTPIAALAMNADGTMLATASGKGTVIRVFSVPEGQLLCQFRRGTYPAKIFSITFNAASTLLCVTSDSDTVHLFKLAPAQGAPAAQDPVAAVEQKRRGSFMHRLRRQSEGMSKGVADTFSTLLPTSLAEMLETERDFAHVKLPSTKPSAIAAVSNTQPVVMVITSDGYFYTYALDLERGGECKLTKQYSLVENAREE</sequence>
<evidence type="ECO:0000256" key="3">
    <source>
        <dbReference type="ARBA" id="ARBA00022737"/>
    </source>
</evidence>
<dbReference type="InterPro" id="IPR039241">
    <property type="entry name" value="Rrp9-like"/>
</dbReference>
<organism evidence="8 9">
    <name type="scientific">Malassezia vespertilionis</name>
    <dbReference type="NCBI Taxonomy" id="2020962"/>
    <lineage>
        <taxon>Eukaryota</taxon>
        <taxon>Fungi</taxon>
        <taxon>Dikarya</taxon>
        <taxon>Basidiomycota</taxon>
        <taxon>Ustilaginomycotina</taxon>
        <taxon>Malasseziomycetes</taxon>
        <taxon>Malasseziales</taxon>
        <taxon>Malasseziaceae</taxon>
        <taxon>Malassezia</taxon>
    </lineage>
</organism>
<dbReference type="PROSITE" id="PS50294">
    <property type="entry name" value="WD_REPEATS_REGION"/>
    <property type="match status" value="2"/>
</dbReference>
<evidence type="ECO:0000256" key="7">
    <source>
        <dbReference type="SAM" id="MobiDB-lite"/>
    </source>
</evidence>
<evidence type="ECO:0000256" key="4">
    <source>
        <dbReference type="ARBA" id="ARBA00023242"/>
    </source>
</evidence>
<feature type="compositionally biased region" description="Acidic residues" evidence="7">
    <location>
        <begin position="30"/>
        <end position="41"/>
    </location>
</feature>
<feature type="repeat" description="WD" evidence="6">
    <location>
        <begin position="442"/>
        <end position="466"/>
    </location>
</feature>
<comment type="similarity">
    <text evidence="5">Belongs to the WD repeat PROPPIN family.</text>
</comment>
<comment type="subcellular location">
    <subcellularLocation>
        <location evidence="1">Nucleus</location>
    </subcellularLocation>
</comment>
<dbReference type="SMART" id="SM00320">
    <property type="entry name" value="WD40"/>
    <property type="match status" value="8"/>
</dbReference>
<dbReference type="PANTHER" id="PTHR19865:SF0">
    <property type="entry name" value="U3 SMALL NUCLEOLAR RNA-INTERACTING PROTEIN 2"/>
    <property type="match status" value="1"/>
</dbReference>
<gene>
    <name evidence="8" type="primary">RRP9</name>
    <name evidence="8" type="ORF">MVES_003545</name>
</gene>
<feature type="region of interest" description="Disordered" evidence="7">
    <location>
        <begin position="1"/>
        <end position="64"/>
    </location>
</feature>
<dbReference type="SUPFAM" id="SSF50978">
    <property type="entry name" value="WD40 repeat-like"/>
    <property type="match status" value="2"/>
</dbReference>
<name>A0A2N1J824_9BASI</name>
<dbReference type="OrthoDB" id="189968at2759"/>
<proteinExistence type="inferred from homology"/>
<dbReference type="STRING" id="2020962.A0A2N1J824"/>
<dbReference type="InterPro" id="IPR015943">
    <property type="entry name" value="WD40/YVTN_repeat-like_dom_sf"/>
</dbReference>
<evidence type="ECO:0000256" key="5">
    <source>
        <dbReference type="ARBA" id="ARBA00025740"/>
    </source>
</evidence>
<evidence type="ECO:0000313" key="8">
    <source>
        <dbReference type="EMBL" id="PKI82711.1"/>
    </source>
</evidence>
<evidence type="ECO:0000256" key="1">
    <source>
        <dbReference type="ARBA" id="ARBA00004123"/>
    </source>
</evidence>
<feature type="repeat" description="WD" evidence="6">
    <location>
        <begin position="218"/>
        <end position="259"/>
    </location>
</feature>
<dbReference type="AlphaFoldDB" id="A0A2N1J824"/>